<dbReference type="eggNOG" id="COG0531">
    <property type="taxonomic scope" value="Bacteria"/>
</dbReference>
<feature type="transmembrane region" description="Helical" evidence="6">
    <location>
        <begin position="158"/>
        <end position="184"/>
    </location>
</feature>
<feature type="transmembrane region" description="Helical" evidence="6">
    <location>
        <begin position="378"/>
        <end position="400"/>
    </location>
</feature>
<accession>B4S8F3</accession>
<dbReference type="STRING" id="290512.Paes_1315"/>
<reference evidence="7" key="1">
    <citation type="submission" date="2008-06" db="EMBL/GenBank/DDBJ databases">
        <title>Complete sequence of chromosome of Prosthecochloris aestuarii DSM 271.</title>
        <authorList>
            <consortium name="US DOE Joint Genome Institute"/>
            <person name="Lucas S."/>
            <person name="Copeland A."/>
            <person name="Lapidus A."/>
            <person name="Glavina del Rio T."/>
            <person name="Dalin E."/>
            <person name="Tice H."/>
            <person name="Bruce D."/>
            <person name="Goodwin L."/>
            <person name="Pitluck S."/>
            <person name="Schmutz J."/>
            <person name="Larimer F."/>
            <person name="Land M."/>
            <person name="Hauser L."/>
            <person name="Kyrpides N."/>
            <person name="Anderson I."/>
            <person name="Liu Z."/>
            <person name="Li T."/>
            <person name="Zhao F."/>
            <person name="Overmann J."/>
            <person name="Bryant D.A."/>
            <person name="Richardson P."/>
        </authorList>
    </citation>
    <scope>NUCLEOTIDE SEQUENCE [LARGE SCALE GENOMIC DNA]</scope>
    <source>
        <strain evidence="7">DSM 271</strain>
    </source>
</reference>
<dbReference type="Gene3D" id="1.20.1740.10">
    <property type="entry name" value="Amino acid/polyamine transporter I"/>
    <property type="match status" value="1"/>
</dbReference>
<dbReference type="HOGENOM" id="CLU_007946_15_2_10"/>
<proteinExistence type="predicted"/>
<feature type="transmembrane region" description="Helical" evidence="6">
    <location>
        <begin position="224"/>
        <end position="248"/>
    </location>
</feature>
<keyword evidence="8" id="KW-1185">Reference proteome</keyword>
<evidence type="ECO:0000256" key="1">
    <source>
        <dbReference type="ARBA" id="ARBA00004651"/>
    </source>
</evidence>
<feature type="transmembrane region" description="Helical" evidence="6">
    <location>
        <begin position="46"/>
        <end position="64"/>
    </location>
</feature>
<dbReference type="InterPro" id="IPR050367">
    <property type="entry name" value="APC_superfamily"/>
</dbReference>
<organism evidence="7 8">
    <name type="scientific">Prosthecochloris aestuarii (strain DSM 271 / SK 413)</name>
    <dbReference type="NCBI Taxonomy" id="290512"/>
    <lineage>
        <taxon>Bacteria</taxon>
        <taxon>Pseudomonadati</taxon>
        <taxon>Chlorobiota</taxon>
        <taxon>Chlorobiia</taxon>
        <taxon>Chlorobiales</taxon>
        <taxon>Chlorobiaceae</taxon>
        <taxon>Prosthecochloris</taxon>
    </lineage>
</organism>
<feature type="transmembrane region" description="Helical" evidence="6">
    <location>
        <begin position="406"/>
        <end position="424"/>
    </location>
</feature>
<feature type="transmembrane region" description="Helical" evidence="6">
    <location>
        <begin position="320"/>
        <end position="338"/>
    </location>
</feature>
<comment type="subcellular location">
    <subcellularLocation>
        <location evidence="1">Cell membrane</location>
        <topology evidence="1">Multi-pass membrane protein</topology>
    </subcellularLocation>
</comment>
<keyword evidence="3 6" id="KW-0812">Transmembrane</keyword>
<feature type="transmembrane region" description="Helical" evidence="6">
    <location>
        <begin position="95"/>
        <end position="116"/>
    </location>
</feature>
<feature type="transmembrane region" description="Helical" evidence="6">
    <location>
        <begin position="12"/>
        <end position="34"/>
    </location>
</feature>
<evidence type="ECO:0000313" key="8">
    <source>
        <dbReference type="Proteomes" id="UP000002725"/>
    </source>
</evidence>
<dbReference type="RefSeq" id="WP_012505875.1">
    <property type="nucleotide sequence ID" value="NC_011059.1"/>
</dbReference>
<dbReference type="PANTHER" id="PTHR42770">
    <property type="entry name" value="AMINO ACID TRANSPORTER-RELATED"/>
    <property type="match status" value="1"/>
</dbReference>
<feature type="transmembrane region" description="Helical" evidence="6">
    <location>
        <begin position="128"/>
        <end position="146"/>
    </location>
</feature>
<evidence type="ECO:0000256" key="6">
    <source>
        <dbReference type="SAM" id="Phobius"/>
    </source>
</evidence>
<dbReference type="PIRSF" id="PIRSF006060">
    <property type="entry name" value="AA_transporter"/>
    <property type="match status" value="1"/>
</dbReference>
<evidence type="ECO:0000256" key="5">
    <source>
        <dbReference type="ARBA" id="ARBA00023136"/>
    </source>
</evidence>
<keyword evidence="2" id="KW-1003">Cell membrane</keyword>
<feature type="transmembrane region" description="Helical" evidence="6">
    <location>
        <begin position="190"/>
        <end position="212"/>
    </location>
</feature>
<evidence type="ECO:0000256" key="4">
    <source>
        <dbReference type="ARBA" id="ARBA00022989"/>
    </source>
</evidence>
<evidence type="ECO:0000256" key="2">
    <source>
        <dbReference type="ARBA" id="ARBA00022475"/>
    </source>
</evidence>
<dbReference type="AlphaFoldDB" id="B4S8F3"/>
<dbReference type="InterPro" id="IPR002293">
    <property type="entry name" value="AA/rel_permease1"/>
</dbReference>
<evidence type="ECO:0000313" key="7">
    <source>
        <dbReference type="EMBL" id="ACF46340.1"/>
    </source>
</evidence>
<dbReference type="EMBL" id="CP001108">
    <property type="protein sequence ID" value="ACF46340.1"/>
    <property type="molecule type" value="Genomic_DNA"/>
</dbReference>
<sequence>MKSAGKEGKATIGFFGAVAIGIGGMVGGGIFAVLGEAVSLAHGSTSLAFIIAGSVAIVTAFAYARLSVAFPGRGGTVLFIDRAFGNNLASGSVNLMLWLSYLVTIALYANAFASYAETFFHGGGGLPFLRHLLISAAILLPTFINLTNASFVSRSETVIVLFKLLLLIVIIGFSLPAVGVVAVLPTELTLLPSIATAGMVIFVAYEGFELIANASDDVRNPGNTLPAAFFSSVVIVIMLYVIIGYVTVGAVPEKELLRAKDYALAVAARPSLGETGFTIVAIAALLATFSAINATIYGNARLGYFLARDGELPKVFDRQLWNEPVTGVLVTACISLLIANTLDISSIAVIASASFLLVFALVNASAAALTKEINGRRWIHVLGAVCCGVSLSVLLVHAVLSDFSAIVVFLVFIVVSVLFEWIYGKTARGHFLGRPYDAGKT</sequence>
<dbReference type="GO" id="GO:0022857">
    <property type="term" value="F:transmembrane transporter activity"/>
    <property type="evidence" value="ECO:0007669"/>
    <property type="project" value="InterPro"/>
</dbReference>
<dbReference type="GO" id="GO:0005886">
    <property type="term" value="C:plasma membrane"/>
    <property type="evidence" value="ECO:0007669"/>
    <property type="project" value="UniProtKB-SubCell"/>
</dbReference>
<dbReference type="PANTHER" id="PTHR42770:SF11">
    <property type="entry name" value="INNER MEMBRANE TRANSPORT PROTEIN YBAT"/>
    <property type="match status" value="1"/>
</dbReference>
<gene>
    <name evidence="7" type="ordered locus">Paes_1315</name>
</gene>
<feature type="transmembrane region" description="Helical" evidence="6">
    <location>
        <begin position="344"/>
        <end position="366"/>
    </location>
</feature>
<dbReference type="Proteomes" id="UP000002725">
    <property type="component" value="Chromosome"/>
</dbReference>
<feature type="transmembrane region" description="Helical" evidence="6">
    <location>
        <begin position="277"/>
        <end position="299"/>
    </location>
</feature>
<evidence type="ECO:0000256" key="3">
    <source>
        <dbReference type="ARBA" id="ARBA00022692"/>
    </source>
</evidence>
<keyword evidence="4 6" id="KW-1133">Transmembrane helix</keyword>
<dbReference type="Pfam" id="PF13520">
    <property type="entry name" value="AA_permease_2"/>
    <property type="match status" value="1"/>
</dbReference>
<dbReference type="KEGG" id="paa:Paes_1315"/>
<keyword evidence="5 6" id="KW-0472">Membrane</keyword>
<protein>
    <submittedName>
        <fullName evidence="7">Amino acid permease-associated region</fullName>
    </submittedName>
</protein>
<name>B4S8F3_PROA2</name>